<dbReference type="AlphaFoldDB" id="A0A212KE62"/>
<evidence type="ECO:0000313" key="1">
    <source>
        <dbReference type="EMBL" id="SBW09932.1"/>
    </source>
</evidence>
<dbReference type="EMBL" id="FLUN01000001">
    <property type="protein sequence ID" value="SBW09932.1"/>
    <property type="molecule type" value="Genomic_DNA"/>
</dbReference>
<name>A0A212KE62_9FIRM</name>
<accession>A0A212KE62</accession>
<dbReference type="PANTHER" id="PTHR42935">
    <property type="entry name" value="SLR0930 PROTEIN"/>
    <property type="match status" value="1"/>
</dbReference>
<dbReference type="Gene3D" id="3.40.50.300">
    <property type="entry name" value="P-loop containing nucleotide triphosphate hydrolases"/>
    <property type="match status" value="1"/>
</dbReference>
<gene>
    <name evidence="1" type="ORF">KL86CLO1_12773</name>
</gene>
<sequence>MTWETLRCALSGVCAYRALLARPPLAAAARLLNALSRGDGPAALEAYAGLFYAVRQEGYDSLGTWLGDALRYEEGPYPLLVEQSGDDPALELAARRDVDTLSLVAGLNGDALFAELAALLPPEFSPLLAEYPRWATGEELDFESLKRFYHSNGAGLFARYRAFLWQEGALRPVADPDCMGGEELIGYERQRNQVIANTRAMLEGNLVNNVLLYGDSGAGKSVTVKSLLAVPGFEDLRLIEVDKDDLGDLPDLIRILAPRRQKFILFIDDLAFDQDDRTYSVLKTILEGGLERRPANVAVYATSNRRHLVRQTFSDRAGDEVDATETIAEKTSLSDRFGLRIPYLSMDKAEFLAMVERMAQQYGITMEREELRAAAVRFEARHPGRTPRVVRQFIASLKM</sequence>
<dbReference type="InterPro" id="IPR027417">
    <property type="entry name" value="P-loop_NTPase"/>
</dbReference>
<dbReference type="InterPro" id="IPR008533">
    <property type="entry name" value="DUF815"/>
</dbReference>
<dbReference type="PANTHER" id="PTHR42935:SF1">
    <property type="entry name" value="SLR0930 PROTEIN"/>
    <property type="match status" value="1"/>
</dbReference>
<organism evidence="1">
    <name type="scientific">uncultured Eubacteriales bacterium</name>
    <dbReference type="NCBI Taxonomy" id="172733"/>
    <lineage>
        <taxon>Bacteria</taxon>
        <taxon>Bacillati</taxon>
        <taxon>Bacillota</taxon>
        <taxon>Clostridia</taxon>
        <taxon>Eubacteriales</taxon>
        <taxon>environmental samples</taxon>
    </lineage>
</organism>
<reference evidence="1" key="1">
    <citation type="submission" date="2016-04" db="EMBL/GenBank/DDBJ databases">
        <authorList>
            <person name="Evans L.H."/>
            <person name="Alamgir A."/>
            <person name="Owens N."/>
            <person name="Weber N.D."/>
            <person name="Virtaneva K."/>
            <person name="Barbian K."/>
            <person name="Babar A."/>
            <person name="Rosenke K."/>
        </authorList>
    </citation>
    <scope>NUCLEOTIDE SEQUENCE</scope>
    <source>
        <strain evidence="1">86</strain>
    </source>
</reference>
<protein>
    <submittedName>
        <fullName evidence="1">Uncharacterized protein</fullName>
    </submittedName>
</protein>
<dbReference type="CDD" id="cd00009">
    <property type="entry name" value="AAA"/>
    <property type="match status" value="1"/>
</dbReference>
<proteinExistence type="predicted"/>
<dbReference type="Pfam" id="PF05673">
    <property type="entry name" value="DUF815"/>
    <property type="match status" value="1"/>
</dbReference>
<dbReference type="SUPFAM" id="SSF52540">
    <property type="entry name" value="P-loop containing nucleoside triphosphate hydrolases"/>
    <property type="match status" value="1"/>
</dbReference>